<comment type="caution">
    <text evidence="2">The sequence shown here is derived from an EMBL/GenBank/DDBJ whole genome shotgun (WGS) entry which is preliminary data.</text>
</comment>
<organism evidence="2 3">
    <name type="scientific">Ophiocordyceps camponoti-rufipedis</name>
    <dbReference type="NCBI Taxonomy" id="2004952"/>
    <lineage>
        <taxon>Eukaryota</taxon>
        <taxon>Fungi</taxon>
        <taxon>Dikarya</taxon>
        <taxon>Ascomycota</taxon>
        <taxon>Pezizomycotina</taxon>
        <taxon>Sordariomycetes</taxon>
        <taxon>Hypocreomycetidae</taxon>
        <taxon>Hypocreales</taxon>
        <taxon>Ophiocordycipitaceae</taxon>
        <taxon>Ophiocordyceps</taxon>
    </lineage>
</organism>
<proteinExistence type="predicted"/>
<dbReference type="Proteomes" id="UP000226431">
    <property type="component" value="Unassembled WGS sequence"/>
</dbReference>
<protein>
    <submittedName>
        <fullName evidence="2">Uncharacterized protein</fullName>
    </submittedName>
</protein>
<feature type="region of interest" description="Disordered" evidence="1">
    <location>
        <begin position="137"/>
        <end position="160"/>
    </location>
</feature>
<gene>
    <name evidence="2" type="ORF">CDD80_5229</name>
</gene>
<sequence length="188" mass="20419">MYPPRGARRAPVHVLEIVPGTSGLSRVAGFHHCASAAAAAVRWQRGQKRRRERAEDRGQREQSIVCFFLDVSPLLVSPSFRLTAPTISLASLCFRPGAATKTGRLPRPSARPLLLRLHPSCPSSLIRRLAHSRLLRDHPSAHPTCPTEQPRPARRKSSAASLVVGLTTTGPGGRKATSLLDIGPEIRL</sequence>
<name>A0A2C5YRW1_9HYPO</name>
<evidence type="ECO:0000256" key="1">
    <source>
        <dbReference type="SAM" id="MobiDB-lite"/>
    </source>
</evidence>
<evidence type="ECO:0000313" key="3">
    <source>
        <dbReference type="Proteomes" id="UP000226431"/>
    </source>
</evidence>
<evidence type="ECO:0000313" key="2">
    <source>
        <dbReference type="EMBL" id="PHH71507.1"/>
    </source>
</evidence>
<keyword evidence="3" id="KW-1185">Reference proteome</keyword>
<accession>A0A2C5YRW1</accession>
<dbReference type="AlphaFoldDB" id="A0A2C5YRW1"/>
<reference evidence="2 3" key="1">
    <citation type="submission" date="2017-06" db="EMBL/GenBank/DDBJ databases">
        <title>Ant-infecting Ophiocordyceps genomes reveal a high diversity of potential behavioral manipulation genes and a possible major role for enterotoxins.</title>
        <authorList>
            <person name="De Bekker C."/>
            <person name="Evans H.C."/>
            <person name="Brachmann A."/>
            <person name="Hughes D.P."/>
        </authorList>
    </citation>
    <scope>NUCLEOTIDE SEQUENCE [LARGE SCALE GENOMIC DNA]</scope>
    <source>
        <strain evidence="2 3">Map16</strain>
    </source>
</reference>
<dbReference type="EMBL" id="NJES01000504">
    <property type="protein sequence ID" value="PHH71507.1"/>
    <property type="molecule type" value="Genomic_DNA"/>
</dbReference>